<keyword evidence="2" id="KW-1185">Reference proteome</keyword>
<dbReference type="Proteomes" id="UP000753376">
    <property type="component" value="Unassembled WGS sequence"/>
</dbReference>
<dbReference type="InterPro" id="IPR021074">
    <property type="entry name" value="Formate_DH_dsu"/>
</dbReference>
<name>A0ABS6A3S5_9GAMM</name>
<evidence type="ECO:0000313" key="1">
    <source>
        <dbReference type="EMBL" id="MBU2872790.1"/>
    </source>
</evidence>
<reference evidence="1 2" key="1">
    <citation type="submission" date="2021-05" db="EMBL/GenBank/DDBJ databases">
        <title>Draft genomes of bacteria isolated from model marine particles.</title>
        <authorList>
            <person name="Datta M.S."/>
            <person name="Schwartzman J.A."/>
            <person name="Enke T.N."/>
            <person name="Saavedra J."/>
            <person name="Cermak N."/>
            <person name="Cordero O.X."/>
        </authorList>
    </citation>
    <scope>NUCLEOTIDE SEQUENCE [LARGE SCALE GENOMIC DNA]</scope>
    <source>
        <strain evidence="1 2">D2M19</strain>
    </source>
</reference>
<dbReference type="Pfam" id="PF11390">
    <property type="entry name" value="FdsD"/>
    <property type="match status" value="1"/>
</dbReference>
<evidence type="ECO:0000313" key="2">
    <source>
        <dbReference type="Proteomes" id="UP000753376"/>
    </source>
</evidence>
<proteinExistence type="predicted"/>
<protein>
    <submittedName>
        <fullName evidence="1">Formate dehydrogenase subunit delta</fullName>
    </submittedName>
</protein>
<comment type="caution">
    <text evidence="1">The sequence shown here is derived from an EMBL/GenBank/DDBJ whole genome shotgun (WGS) entry which is preliminary data.</text>
</comment>
<organism evidence="1 2">
    <name type="scientific">Marinobacter salexigens</name>
    <dbReference type="NCBI Taxonomy" id="1925763"/>
    <lineage>
        <taxon>Bacteria</taxon>
        <taxon>Pseudomonadati</taxon>
        <taxon>Pseudomonadota</taxon>
        <taxon>Gammaproteobacteria</taxon>
        <taxon>Pseudomonadales</taxon>
        <taxon>Marinobacteraceae</taxon>
        <taxon>Marinobacter</taxon>
    </lineage>
</organism>
<accession>A0ABS6A3S5</accession>
<dbReference type="EMBL" id="JAHKPV010000001">
    <property type="protein sequence ID" value="MBU2872790.1"/>
    <property type="molecule type" value="Genomic_DNA"/>
</dbReference>
<sequence>MIDQQVNNLIKMLDQIIANNRHHGDDDKVTDVAADHLHKFWARSMKQQVIECANENPEALSGLSRMTIGKLAGAADSKESLPHPQCDEDR</sequence>
<dbReference type="RefSeq" id="WP_216006686.1">
    <property type="nucleotide sequence ID" value="NZ_JAHKPV010000001.1"/>
</dbReference>
<gene>
    <name evidence="1" type="ORF">KO508_02125</name>
</gene>